<keyword evidence="2" id="KW-1133">Transmembrane helix</keyword>
<dbReference type="RefSeq" id="WP_310501698.1">
    <property type="nucleotide sequence ID" value="NZ_JAVDSB010000015.1"/>
</dbReference>
<gene>
    <name evidence="4" type="ORF">J2736_005486</name>
</gene>
<evidence type="ECO:0000256" key="2">
    <source>
        <dbReference type="SAM" id="Phobius"/>
    </source>
</evidence>
<feature type="signal peptide" evidence="3">
    <location>
        <begin position="1"/>
        <end position="22"/>
    </location>
</feature>
<proteinExistence type="predicted"/>
<evidence type="ECO:0000313" key="5">
    <source>
        <dbReference type="Proteomes" id="UP001267290"/>
    </source>
</evidence>
<keyword evidence="2" id="KW-0472">Membrane</keyword>
<organism evidence="4 5">
    <name type="scientific">Paenibacillus qinlingensis</name>
    <dbReference type="NCBI Taxonomy" id="1837343"/>
    <lineage>
        <taxon>Bacteria</taxon>
        <taxon>Bacillati</taxon>
        <taxon>Bacillota</taxon>
        <taxon>Bacilli</taxon>
        <taxon>Bacillales</taxon>
        <taxon>Paenibacillaceae</taxon>
        <taxon>Paenibacillus</taxon>
    </lineage>
</organism>
<feature type="transmembrane region" description="Helical" evidence="2">
    <location>
        <begin position="110"/>
        <end position="127"/>
    </location>
</feature>
<keyword evidence="5" id="KW-1185">Reference proteome</keyword>
<dbReference type="Proteomes" id="UP001267290">
    <property type="component" value="Unassembled WGS sequence"/>
</dbReference>
<accession>A0ABU1P5C3</accession>
<name>A0ABU1P5C3_9BACL</name>
<reference evidence="4 5" key="1">
    <citation type="submission" date="2023-07" db="EMBL/GenBank/DDBJ databases">
        <title>Sorghum-associated microbial communities from plants grown in Nebraska, USA.</title>
        <authorList>
            <person name="Schachtman D."/>
        </authorList>
    </citation>
    <scope>NUCLEOTIDE SEQUENCE [LARGE SCALE GENOMIC DNA]</scope>
    <source>
        <strain evidence="4 5">CC258</strain>
    </source>
</reference>
<feature type="chain" id="PRO_5046039134" evidence="3">
    <location>
        <begin position="23"/>
        <end position="135"/>
    </location>
</feature>
<evidence type="ECO:0000313" key="4">
    <source>
        <dbReference type="EMBL" id="MDR6554257.1"/>
    </source>
</evidence>
<evidence type="ECO:0000256" key="3">
    <source>
        <dbReference type="SAM" id="SignalP"/>
    </source>
</evidence>
<keyword evidence="3" id="KW-0732">Signal</keyword>
<dbReference type="EMBL" id="JAVDSB010000015">
    <property type="protein sequence ID" value="MDR6554257.1"/>
    <property type="molecule type" value="Genomic_DNA"/>
</dbReference>
<comment type="caution">
    <text evidence="4">The sequence shown here is derived from an EMBL/GenBank/DDBJ whole genome shotgun (WGS) entry which is preliminary data.</text>
</comment>
<evidence type="ECO:0000256" key="1">
    <source>
        <dbReference type="SAM" id="MobiDB-lite"/>
    </source>
</evidence>
<feature type="compositionally biased region" description="Polar residues" evidence="1">
    <location>
        <begin position="35"/>
        <end position="55"/>
    </location>
</feature>
<keyword evidence="2" id="KW-0812">Transmembrane</keyword>
<protein>
    <submittedName>
        <fullName evidence="4">Uncharacterized protein</fullName>
    </submittedName>
</protein>
<sequence length="135" mass="14524">MVTRSFKLVSISFLTFSLLLGAHQYRLHAHDHSGHTSQTENLQSLKNGSPTMYQTNPFGMPGADTRLLPATNLNGHAAAYGITPPTALNVSTLKAQSVAAAPPKDKTRHWYSYIGLLGLLGLLGLGSRSNSSYTK</sequence>
<feature type="region of interest" description="Disordered" evidence="1">
    <location>
        <begin position="31"/>
        <end position="55"/>
    </location>
</feature>